<organism evidence="2 3">
    <name type="scientific">Scardovia inopinata F0304</name>
    <dbReference type="NCBI Taxonomy" id="641146"/>
    <lineage>
        <taxon>Bacteria</taxon>
        <taxon>Bacillati</taxon>
        <taxon>Actinomycetota</taxon>
        <taxon>Actinomycetes</taxon>
        <taxon>Bifidobacteriales</taxon>
        <taxon>Bifidobacteriaceae</taxon>
        <taxon>Scardovia</taxon>
    </lineage>
</organism>
<evidence type="ECO:0000256" key="1">
    <source>
        <dbReference type="SAM" id="Coils"/>
    </source>
</evidence>
<accession>W5IHE6</accession>
<evidence type="ECO:0000313" key="2">
    <source>
        <dbReference type="EMBL" id="EFG26410.1"/>
    </source>
</evidence>
<dbReference type="AlphaFoldDB" id="W5IHE6"/>
<feature type="coiled-coil region" evidence="1">
    <location>
        <begin position="20"/>
        <end position="47"/>
    </location>
</feature>
<gene>
    <name evidence="2" type="ORF">HMPREF9020_00029</name>
</gene>
<dbReference type="EMBL" id="ADCX01000001">
    <property type="protein sequence ID" value="EFG26410.1"/>
    <property type="molecule type" value="Genomic_DNA"/>
</dbReference>
<dbReference type="RefSeq" id="WP_006292359.1">
    <property type="nucleotide sequence ID" value="NZ_GG770225.1"/>
</dbReference>
<dbReference type="Proteomes" id="UP000005777">
    <property type="component" value="Unassembled WGS sequence"/>
</dbReference>
<evidence type="ECO:0008006" key="4">
    <source>
        <dbReference type="Google" id="ProtNLM"/>
    </source>
</evidence>
<dbReference type="HOGENOM" id="CLU_1676630_0_0_11"/>
<comment type="caution">
    <text evidence="2">The sequence shown here is derived from an EMBL/GenBank/DDBJ whole genome shotgun (WGS) entry which is preliminary data.</text>
</comment>
<proteinExistence type="predicted"/>
<protein>
    <recommendedName>
        <fullName evidence="4">DUF5082 domain-containing protein</fullName>
    </recommendedName>
</protein>
<evidence type="ECO:0000313" key="3">
    <source>
        <dbReference type="Proteomes" id="UP000005777"/>
    </source>
</evidence>
<dbReference type="eggNOG" id="ENOG5031YCD">
    <property type="taxonomic scope" value="Bacteria"/>
</dbReference>
<name>W5IHE6_SCAIO</name>
<keyword evidence="1" id="KW-0175">Coiled coil</keyword>
<reference evidence="2 3" key="1">
    <citation type="submission" date="2012-01" db="EMBL/GenBank/DDBJ databases">
        <title>The Genome Sequence of Scardovia inopinata F0304.</title>
        <authorList>
            <consortium name="The Broad Institute Genome Sequencing Platform"/>
            <person name="Earl A."/>
            <person name="Ward D."/>
            <person name="Feldgarden M."/>
            <person name="Gevers D."/>
            <person name="Izard J."/>
            <person name="Baranova O.V."/>
            <person name="Blanton J.M."/>
            <person name="Tanner A.C."/>
            <person name="Dewhirst F.E."/>
            <person name="Young S.K."/>
            <person name="Zeng Q."/>
            <person name="Gargeya S."/>
            <person name="Fitzgerald M."/>
            <person name="Haas B."/>
            <person name="Abouelleil A."/>
            <person name="Alvarado L."/>
            <person name="Arachchi H.M."/>
            <person name="Berlin A."/>
            <person name="Chapman S.B."/>
            <person name="Gearin G."/>
            <person name="Goldberg J."/>
            <person name="Griggs A."/>
            <person name="Gujja S."/>
            <person name="Hansen M."/>
            <person name="Heiman D."/>
            <person name="Howarth C."/>
            <person name="Larimer J."/>
            <person name="Lui A."/>
            <person name="MacDonald P.J."/>
            <person name="McCowen C."/>
            <person name="Montmayeur A."/>
            <person name="Murphy C."/>
            <person name="Neiman D."/>
            <person name="Pearson M."/>
            <person name="Priest M."/>
            <person name="Roberts A."/>
            <person name="Saif S."/>
            <person name="Shea T."/>
            <person name="Sisk P."/>
            <person name="Stolte C."/>
            <person name="Sykes S."/>
            <person name="Wortman J."/>
            <person name="Nusbaum C."/>
            <person name="Birren B."/>
        </authorList>
    </citation>
    <scope>NUCLEOTIDE SEQUENCE [LARGE SCALE GENOMIC DNA]</scope>
    <source>
        <strain evidence="2 3">F0304</strain>
    </source>
</reference>
<keyword evidence="3" id="KW-1185">Reference proteome</keyword>
<feature type="coiled-coil region" evidence="1">
    <location>
        <begin position="123"/>
        <end position="157"/>
    </location>
</feature>
<sequence>MTSSHNLSDYDPDPAQSGYAQRLQGDINDADRRIRMYNSQLSEAKKRLIHLHSMQDSLGRFHAQFDEDQNNRCKALSDLRAIGMDSKTVRGYVEAMTAHVNGNLATSVTDNFSASQRKISHAIEEARMQVDHLTRMISLAQSEKAQLQEKMSSQEDQ</sequence>